<reference evidence="1" key="1">
    <citation type="journal article" date="2023" name="G3 (Bethesda)">
        <title>A reference genome for the long-term kleptoplast-retaining sea slug Elysia crispata morphotype clarki.</title>
        <authorList>
            <person name="Eastman K.E."/>
            <person name="Pendleton A.L."/>
            <person name="Shaikh M.A."/>
            <person name="Suttiyut T."/>
            <person name="Ogas R."/>
            <person name="Tomko P."/>
            <person name="Gavelis G."/>
            <person name="Widhalm J.R."/>
            <person name="Wisecaver J.H."/>
        </authorList>
    </citation>
    <scope>NUCLEOTIDE SEQUENCE</scope>
    <source>
        <strain evidence="1">ECLA1</strain>
    </source>
</reference>
<dbReference type="Proteomes" id="UP001283361">
    <property type="component" value="Unassembled WGS sequence"/>
</dbReference>
<dbReference type="EMBL" id="JAWDGP010000933">
    <property type="protein sequence ID" value="KAK3796093.1"/>
    <property type="molecule type" value="Genomic_DNA"/>
</dbReference>
<evidence type="ECO:0000313" key="1">
    <source>
        <dbReference type="EMBL" id="KAK3796093.1"/>
    </source>
</evidence>
<protein>
    <submittedName>
        <fullName evidence="1">Uncharacterized protein</fullName>
    </submittedName>
</protein>
<organism evidence="1 2">
    <name type="scientific">Elysia crispata</name>
    <name type="common">lettuce slug</name>
    <dbReference type="NCBI Taxonomy" id="231223"/>
    <lineage>
        <taxon>Eukaryota</taxon>
        <taxon>Metazoa</taxon>
        <taxon>Spiralia</taxon>
        <taxon>Lophotrochozoa</taxon>
        <taxon>Mollusca</taxon>
        <taxon>Gastropoda</taxon>
        <taxon>Heterobranchia</taxon>
        <taxon>Euthyneura</taxon>
        <taxon>Panpulmonata</taxon>
        <taxon>Sacoglossa</taxon>
        <taxon>Placobranchoidea</taxon>
        <taxon>Plakobranchidae</taxon>
        <taxon>Elysia</taxon>
    </lineage>
</organism>
<gene>
    <name evidence="1" type="ORF">RRG08_047701</name>
</gene>
<name>A0AAE1E7T7_9GAST</name>
<sequence length="105" mass="11767">MSSGDMLSHAQDTSAILSSKQVQGEFGYDENVSLDKLSVHDHTGEWRKTLSESSRKSRYVENSSVFLSPSLASLREWQREGEKKEWVTGGAELGRVPLRHSTLQT</sequence>
<comment type="caution">
    <text evidence="1">The sequence shown here is derived from an EMBL/GenBank/DDBJ whole genome shotgun (WGS) entry which is preliminary data.</text>
</comment>
<dbReference type="AlphaFoldDB" id="A0AAE1E7T7"/>
<accession>A0AAE1E7T7</accession>
<proteinExistence type="predicted"/>
<keyword evidence="2" id="KW-1185">Reference proteome</keyword>
<evidence type="ECO:0000313" key="2">
    <source>
        <dbReference type="Proteomes" id="UP001283361"/>
    </source>
</evidence>